<gene>
    <name evidence="2" type="ORF">NCTC10717_00821</name>
</gene>
<dbReference type="Proteomes" id="UP000254575">
    <property type="component" value="Unassembled WGS sequence"/>
</dbReference>
<name>A0A380MUZ6_9GAMM</name>
<evidence type="ECO:0000313" key="2">
    <source>
        <dbReference type="EMBL" id="SUO96014.1"/>
    </source>
</evidence>
<dbReference type="OrthoDB" id="5497289at2"/>
<evidence type="ECO:0000259" key="1">
    <source>
        <dbReference type="Pfam" id="PF14355"/>
    </source>
</evidence>
<organism evidence="2 3">
    <name type="scientific">Suttonella indologenes</name>
    <dbReference type="NCBI Taxonomy" id="13276"/>
    <lineage>
        <taxon>Bacteria</taxon>
        <taxon>Pseudomonadati</taxon>
        <taxon>Pseudomonadota</taxon>
        <taxon>Gammaproteobacteria</taxon>
        <taxon>Cardiobacteriales</taxon>
        <taxon>Cardiobacteriaceae</taxon>
        <taxon>Suttonella</taxon>
    </lineage>
</organism>
<sequence length="256" mass="29312">MSNLLIEVQILQNLLISRATGGINSSNEKEANIDYLRLRTLLFSNKELEKYIPNFLMACRDLHQFWHEVKAPRFETYAERRKFIYDEFAPLLNFIEFSYNKVQPSDNLTNEIIQKIDAIHVENAWKKALERRLEDPEGTITSARTLIESVCKHILDEDNISYDDKQDLPALYKQTAKHLNLAPSQHTEEIFKQILGGCTAIIEGLGTLRNRLSDAHGKGKIGVQPKPRHAALAVNLSGSLAVYLLETWENKKNPKL</sequence>
<protein>
    <recommendedName>
        <fullName evidence="1">Abortive infection protein-like C-terminal domain-containing protein</fullName>
    </recommendedName>
</protein>
<reference evidence="2 3" key="1">
    <citation type="submission" date="2018-06" db="EMBL/GenBank/DDBJ databases">
        <authorList>
            <consortium name="Pathogen Informatics"/>
            <person name="Doyle S."/>
        </authorList>
    </citation>
    <scope>NUCLEOTIDE SEQUENCE [LARGE SCALE GENOMIC DNA]</scope>
    <source>
        <strain evidence="2 3">NCTC10717</strain>
    </source>
</reference>
<dbReference type="InterPro" id="IPR026001">
    <property type="entry name" value="Abi-like_C"/>
</dbReference>
<dbReference type="RefSeq" id="WP_115218104.1">
    <property type="nucleotide sequence ID" value="NZ_UHIA01000004.1"/>
</dbReference>
<evidence type="ECO:0000313" key="3">
    <source>
        <dbReference type="Proteomes" id="UP000254575"/>
    </source>
</evidence>
<proteinExistence type="predicted"/>
<dbReference type="EMBL" id="UHIA01000004">
    <property type="protein sequence ID" value="SUO96014.1"/>
    <property type="molecule type" value="Genomic_DNA"/>
</dbReference>
<keyword evidence="3" id="KW-1185">Reference proteome</keyword>
<accession>A0A380MUZ6</accession>
<dbReference type="Pfam" id="PF14355">
    <property type="entry name" value="Abi_C"/>
    <property type="match status" value="1"/>
</dbReference>
<feature type="domain" description="Abortive infection protein-like C-terminal" evidence="1">
    <location>
        <begin position="169"/>
        <end position="246"/>
    </location>
</feature>
<dbReference type="AlphaFoldDB" id="A0A380MUZ6"/>